<evidence type="ECO:0000256" key="3">
    <source>
        <dbReference type="ARBA" id="ARBA00022729"/>
    </source>
</evidence>
<dbReference type="InterPro" id="IPR016186">
    <property type="entry name" value="C-type_lectin-like/link_sf"/>
</dbReference>
<evidence type="ECO:0000256" key="4">
    <source>
        <dbReference type="ARBA" id="ARBA00022734"/>
    </source>
</evidence>
<organism evidence="8 9">
    <name type="scientific">Plakobranchus ocellatus</name>
    <dbReference type="NCBI Taxonomy" id="259542"/>
    <lineage>
        <taxon>Eukaryota</taxon>
        <taxon>Metazoa</taxon>
        <taxon>Spiralia</taxon>
        <taxon>Lophotrochozoa</taxon>
        <taxon>Mollusca</taxon>
        <taxon>Gastropoda</taxon>
        <taxon>Heterobranchia</taxon>
        <taxon>Euthyneura</taxon>
        <taxon>Panpulmonata</taxon>
        <taxon>Sacoglossa</taxon>
        <taxon>Placobranchoidea</taxon>
        <taxon>Plakobranchidae</taxon>
        <taxon>Plakobranchus</taxon>
    </lineage>
</organism>
<dbReference type="PANTHER" id="PTHR22799:SF1">
    <property type="entry name" value="C-TYPE LECTIN DOMAIN FAMILY 11 MEMBER A"/>
    <property type="match status" value="1"/>
</dbReference>
<keyword evidence="9" id="KW-1185">Reference proteome</keyword>
<feature type="signal peptide" evidence="6">
    <location>
        <begin position="1"/>
        <end position="28"/>
    </location>
</feature>
<evidence type="ECO:0000313" key="9">
    <source>
        <dbReference type="Proteomes" id="UP000735302"/>
    </source>
</evidence>
<dbReference type="PANTHER" id="PTHR22799">
    <property type="entry name" value="TETRANECTIN-RELATED"/>
    <property type="match status" value="1"/>
</dbReference>
<dbReference type="InterPro" id="IPR051663">
    <property type="entry name" value="CLec_Tetranectin-domain"/>
</dbReference>
<dbReference type="GO" id="GO:0030246">
    <property type="term" value="F:carbohydrate binding"/>
    <property type="evidence" value="ECO:0007669"/>
    <property type="project" value="UniProtKB-KW"/>
</dbReference>
<keyword evidence="3 6" id="KW-0732">Signal</keyword>
<comment type="caution">
    <text evidence="8">The sequence shown here is derived from an EMBL/GenBank/DDBJ whole genome shotgun (WGS) entry which is preliminary data.</text>
</comment>
<feature type="chain" id="PRO_5043774928" evidence="6">
    <location>
        <begin position="29"/>
        <end position="393"/>
    </location>
</feature>
<dbReference type="EMBL" id="BLXT01004605">
    <property type="protein sequence ID" value="GFO15266.1"/>
    <property type="molecule type" value="Genomic_DNA"/>
</dbReference>
<evidence type="ECO:0000313" key="8">
    <source>
        <dbReference type="EMBL" id="GFO15266.1"/>
    </source>
</evidence>
<reference evidence="8 9" key="1">
    <citation type="journal article" date="2021" name="Elife">
        <title>Chloroplast acquisition without the gene transfer in kleptoplastic sea slugs, Plakobranchus ocellatus.</title>
        <authorList>
            <person name="Maeda T."/>
            <person name="Takahashi S."/>
            <person name="Yoshida T."/>
            <person name="Shimamura S."/>
            <person name="Takaki Y."/>
            <person name="Nagai Y."/>
            <person name="Toyoda A."/>
            <person name="Suzuki Y."/>
            <person name="Arimoto A."/>
            <person name="Ishii H."/>
            <person name="Satoh N."/>
            <person name="Nishiyama T."/>
            <person name="Hasebe M."/>
            <person name="Maruyama T."/>
            <person name="Minagawa J."/>
            <person name="Obokata J."/>
            <person name="Shigenobu S."/>
        </authorList>
    </citation>
    <scope>NUCLEOTIDE SEQUENCE [LARGE SCALE GENOMIC DNA]</scope>
</reference>
<dbReference type="Gene3D" id="3.10.100.10">
    <property type="entry name" value="Mannose-Binding Protein A, subunit A"/>
    <property type="match status" value="1"/>
</dbReference>
<dbReference type="PROSITE" id="PS00615">
    <property type="entry name" value="C_TYPE_LECTIN_1"/>
    <property type="match status" value="1"/>
</dbReference>
<dbReference type="GO" id="GO:0008083">
    <property type="term" value="F:growth factor activity"/>
    <property type="evidence" value="ECO:0007669"/>
    <property type="project" value="TreeGrafter"/>
</dbReference>
<dbReference type="Pfam" id="PF00059">
    <property type="entry name" value="Lectin_C"/>
    <property type="match status" value="1"/>
</dbReference>
<dbReference type="InterPro" id="IPR016187">
    <property type="entry name" value="CTDL_fold"/>
</dbReference>
<dbReference type="InterPro" id="IPR018378">
    <property type="entry name" value="C-type_lectin_CS"/>
</dbReference>
<dbReference type="AlphaFoldDB" id="A0AAV4AVZ2"/>
<evidence type="ECO:0000256" key="1">
    <source>
        <dbReference type="ARBA" id="ARBA00004613"/>
    </source>
</evidence>
<protein>
    <submittedName>
        <fullName evidence="8">Lectin c-type domain protein</fullName>
    </submittedName>
</protein>
<dbReference type="SMART" id="SM00034">
    <property type="entry name" value="CLECT"/>
    <property type="match status" value="1"/>
</dbReference>
<comment type="subcellular location">
    <subcellularLocation>
        <location evidence="1">Secreted</location>
    </subcellularLocation>
</comment>
<evidence type="ECO:0000256" key="2">
    <source>
        <dbReference type="ARBA" id="ARBA00022525"/>
    </source>
</evidence>
<evidence type="ECO:0000256" key="6">
    <source>
        <dbReference type="SAM" id="SignalP"/>
    </source>
</evidence>
<dbReference type="InterPro" id="IPR001304">
    <property type="entry name" value="C-type_lectin-like"/>
</dbReference>
<sequence length="393" mass="43705">MISIQVYSPGSLALVILMAFICREEATGQALQLTMDLSSRSSLYPSLNCSLDHSLISMDTVASLSISGPRPYSKKGDLEVLASISKWDTTPTLLNGLDDNIADVTGFFSSENNKSELVVSWKLPIQRLSQDYKCSAHGTDVEGETIASYEKITVDTQELLSVNACNEDKLDLLLSRIDDLITNSSSKVEENFKTQTTNMDRRLQNVESLLKKQGESIEKNLQPMGNLQQTGTDTNSFLLDLQKSVTRLQQTLDLQAFAIKRLEAHFTFDFSESFRGKNYFMSKTAATFNIARADATCVAYGGYLVELDDMEELKFVSSFVRQTGRGGHIFTGANDLAQEGIFVYYHSKKPVPTTLWIPGEPNNDRSGEDCVHIQDRLNDTPCGQKGRYVCESQ</sequence>
<keyword evidence="4" id="KW-0430">Lectin</keyword>
<proteinExistence type="predicted"/>
<dbReference type="SUPFAM" id="SSF56436">
    <property type="entry name" value="C-type lectin-like"/>
    <property type="match status" value="1"/>
</dbReference>
<accession>A0AAV4AVZ2</accession>
<dbReference type="Proteomes" id="UP000735302">
    <property type="component" value="Unassembled WGS sequence"/>
</dbReference>
<feature type="domain" description="C-type lectin" evidence="7">
    <location>
        <begin position="274"/>
        <end position="391"/>
    </location>
</feature>
<keyword evidence="5" id="KW-1015">Disulfide bond</keyword>
<evidence type="ECO:0000259" key="7">
    <source>
        <dbReference type="PROSITE" id="PS50041"/>
    </source>
</evidence>
<keyword evidence="2" id="KW-0964">Secreted</keyword>
<gene>
    <name evidence="8" type="ORF">PoB_004177100</name>
</gene>
<name>A0AAV4AVZ2_9GAST</name>
<dbReference type="PROSITE" id="PS50041">
    <property type="entry name" value="C_TYPE_LECTIN_2"/>
    <property type="match status" value="1"/>
</dbReference>
<evidence type="ECO:0000256" key="5">
    <source>
        <dbReference type="ARBA" id="ARBA00023157"/>
    </source>
</evidence>
<dbReference type="CDD" id="cd00037">
    <property type="entry name" value="CLECT"/>
    <property type="match status" value="1"/>
</dbReference>
<dbReference type="GO" id="GO:0005615">
    <property type="term" value="C:extracellular space"/>
    <property type="evidence" value="ECO:0007669"/>
    <property type="project" value="TreeGrafter"/>
</dbReference>